<keyword evidence="5 10" id="KW-0812">Transmembrane</keyword>
<dbReference type="InterPro" id="IPR024194">
    <property type="entry name" value="Ac/AlaTfrase_AlgI/DltB"/>
</dbReference>
<sequence>MIFNSYLYLLLFLPVVVLGFQALRTAPFRVSIGFLVLMSFIYYAWWRPEDLWVIGASCLVNFFLGRGIARGRAKPSGYGLLVVGLVINLGLLGWFKYAGLFDKTLLALTGSGLGLPDIVLPLGISFFTFQQVAYLVDSWRGEAEEYHITDYLLFVTFFPQLIAGPIVHHKEMLPQFQQQKGRGLEAINLSIGVTIIAIGLFKKVVLADNFARVAGPIFDLAAAEGARDLTIGEAWAGTLAYTLQIYFDFSGYSDIAIGSARLFGIRLPLNFASPYKATSVVDFWRRWHMTLSRFLRDYLYIPLGGSRCGKTRRYINLMLTMLLGGFWHGAGWTFILWGLLHGSYLCANHAWFHVRKKLDWKPMPKPIAIGLTFFAVALAWIPFRSGNYELGPEGSTTAALSSTWSILETMFGAQGFTFWPPDAAVVVKDSKAIRPILAGLIVVFLLPSTQEFMRRYTPAIGLRKPSKDGPRRSWQWRPTVPWALFSLAMLYLVGREFDQLSEFIYFQF</sequence>
<dbReference type="GO" id="GO:0042121">
    <property type="term" value="P:alginic acid biosynthetic process"/>
    <property type="evidence" value="ECO:0007669"/>
    <property type="project" value="InterPro"/>
</dbReference>
<feature type="transmembrane region" description="Helical" evidence="10">
    <location>
        <begin position="366"/>
        <end position="383"/>
    </location>
</feature>
<evidence type="ECO:0000256" key="4">
    <source>
        <dbReference type="ARBA" id="ARBA00022679"/>
    </source>
</evidence>
<dbReference type="InterPro" id="IPR028362">
    <property type="entry name" value="AlgI"/>
</dbReference>
<evidence type="ECO:0000313" key="12">
    <source>
        <dbReference type="Proteomes" id="UP000658278"/>
    </source>
</evidence>
<gene>
    <name evidence="11" type="ORF">JIN81_10875</name>
</gene>
<dbReference type="PANTHER" id="PTHR13285:SF23">
    <property type="entry name" value="TEICHOIC ACID D-ALANYLTRANSFERASE"/>
    <property type="match status" value="1"/>
</dbReference>
<evidence type="ECO:0000256" key="10">
    <source>
        <dbReference type="SAM" id="Phobius"/>
    </source>
</evidence>
<comment type="subcellular location">
    <subcellularLocation>
        <location evidence="1">Cell membrane</location>
        <topology evidence="1">Multi-pass membrane protein</topology>
    </subcellularLocation>
</comment>
<keyword evidence="3 9" id="KW-1003">Cell membrane</keyword>
<keyword evidence="7 9" id="KW-0472">Membrane</keyword>
<keyword evidence="12" id="KW-1185">Reference proteome</keyword>
<proteinExistence type="inferred from homology"/>
<evidence type="ECO:0000256" key="6">
    <source>
        <dbReference type="ARBA" id="ARBA00022989"/>
    </source>
</evidence>
<comment type="caution">
    <text evidence="11">The sequence shown here is derived from an EMBL/GenBank/DDBJ whole genome shotgun (WGS) entry which is preliminary data.</text>
</comment>
<keyword evidence="4 9" id="KW-0808">Transferase</keyword>
<evidence type="ECO:0000256" key="1">
    <source>
        <dbReference type="ARBA" id="ARBA00004651"/>
    </source>
</evidence>
<dbReference type="AlphaFoldDB" id="A0A934VGE7"/>
<keyword evidence="6 10" id="KW-1133">Transmembrane helix</keyword>
<feature type="transmembrane region" description="Helical" evidence="10">
    <location>
        <begin position="28"/>
        <end position="45"/>
    </location>
</feature>
<comment type="similarity">
    <text evidence="2 9">Belongs to the membrane-bound acyltransferase family.</text>
</comment>
<dbReference type="Pfam" id="PF03062">
    <property type="entry name" value="MBOAT"/>
    <property type="match status" value="1"/>
</dbReference>
<accession>A0A934VGE7</accession>
<dbReference type="EMBL" id="JAENII010000007">
    <property type="protein sequence ID" value="MBK1827525.1"/>
    <property type="molecule type" value="Genomic_DNA"/>
</dbReference>
<dbReference type="InterPro" id="IPR051085">
    <property type="entry name" value="MB_O-acyltransferase"/>
</dbReference>
<dbReference type="GO" id="GO:0016746">
    <property type="term" value="F:acyltransferase activity"/>
    <property type="evidence" value="ECO:0007669"/>
    <property type="project" value="UniProtKB-KW"/>
</dbReference>
<dbReference type="RefSeq" id="WP_200279054.1">
    <property type="nucleotide sequence ID" value="NZ_JAENII010000007.1"/>
</dbReference>
<feature type="transmembrane region" description="Helical" evidence="10">
    <location>
        <begin position="187"/>
        <end position="205"/>
    </location>
</feature>
<dbReference type="InterPro" id="IPR004299">
    <property type="entry name" value="MBOAT_fam"/>
</dbReference>
<evidence type="ECO:0000256" key="2">
    <source>
        <dbReference type="ARBA" id="ARBA00010323"/>
    </source>
</evidence>
<feature type="transmembrane region" description="Helical" evidence="10">
    <location>
        <begin position="314"/>
        <end position="330"/>
    </location>
</feature>
<evidence type="ECO:0000256" key="8">
    <source>
        <dbReference type="ARBA" id="ARBA00023315"/>
    </source>
</evidence>
<protein>
    <submittedName>
        <fullName evidence="11">MBOAT family protein</fullName>
    </submittedName>
</protein>
<dbReference type="PANTHER" id="PTHR13285">
    <property type="entry name" value="ACYLTRANSFERASE"/>
    <property type="match status" value="1"/>
</dbReference>
<feature type="transmembrane region" description="Helical" evidence="10">
    <location>
        <begin position="51"/>
        <end position="69"/>
    </location>
</feature>
<reference evidence="11" key="1">
    <citation type="submission" date="2021-01" db="EMBL/GenBank/DDBJ databases">
        <title>Modified the classification status of verrucomicrobia.</title>
        <authorList>
            <person name="Feng X."/>
        </authorList>
    </citation>
    <scope>NUCLEOTIDE SEQUENCE</scope>
    <source>
        <strain evidence="11">KCTC 22201</strain>
    </source>
</reference>
<feature type="transmembrane region" description="Helical" evidence="10">
    <location>
        <begin position="148"/>
        <end position="167"/>
    </location>
</feature>
<dbReference type="GO" id="GO:0005886">
    <property type="term" value="C:plasma membrane"/>
    <property type="evidence" value="ECO:0007669"/>
    <property type="project" value="UniProtKB-SubCell"/>
</dbReference>
<dbReference type="PIRSF" id="PIRSF016636">
    <property type="entry name" value="AlgI_DltB"/>
    <property type="match status" value="1"/>
</dbReference>
<evidence type="ECO:0000313" key="11">
    <source>
        <dbReference type="EMBL" id="MBK1827525.1"/>
    </source>
</evidence>
<dbReference type="PIRSF" id="PIRSF500217">
    <property type="entry name" value="AlgI"/>
    <property type="match status" value="1"/>
</dbReference>
<feature type="transmembrane region" description="Helical" evidence="10">
    <location>
        <begin position="6"/>
        <end position="23"/>
    </location>
</feature>
<feature type="transmembrane region" description="Helical" evidence="10">
    <location>
        <begin position="78"/>
        <end position="98"/>
    </location>
</feature>
<evidence type="ECO:0000256" key="5">
    <source>
        <dbReference type="ARBA" id="ARBA00022692"/>
    </source>
</evidence>
<name>A0A934VGE7_9BACT</name>
<evidence type="ECO:0000256" key="9">
    <source>
        <dbReference type="PIRNR" id="PIRNR016636"/>
    </source>
</evidence>
<organism evidence="11 12">
    <name type="scientific">Haloferula rosea</name>
    <dbReference type="NCBI Taxonomy" id="490093"/>
    <lineage>
        <taxon>Bacteria</taxon>
        <taxon>Pseudomonadati</taxon>
        <taxon>Verrucomicrobiota</taxon>
        <taxon>Verrucomicrobiia</taxon>
        <taxon>Verrucomicrobiales</taxon>
        <taxon>Verrucomicrobiaceae</taxon>
        <taxon>Haloferula</taxon>
    </lineage>
</organism>
<evidence type="ECO:0000256" key="3">
    <source>
        <dbReference type="ARBA" id="ARBA00022475"/>
    </source>
</evidence>
<keyword evidence="8 9" id="KW-0012">Acyltransferase</keyword>
<evidence type="ECO:0000256" key="7">
    <source>
        <dbReference type="ARBA" id="ARBA00023136"/>
    </source>
</evidence>
<dbReference type="Proteomes" id="UP000658278">
    <property type="component" value="Unassembled WGS sequence"/>
</dbReference>